<gene>
    <name evidence="3" type="ORF">H9910_07425</name>
</gene>
<reference evidence="3" key="1">
    <citation type="journal article" date="2021" name="PeerJ">
        <title>Extensive microbial diversity within the chicken gut microbiome revealed by metagenomics and culture.</title>
        <authorList>
            <person name="Gilroy R."/>
            <person name="Ravi A."/>
            <person name="Getino M."/>
            <person name="Pursley I."/>
            <person name="Horton D.L."/>
            <person name="Alikhan N.F."/>
            <person name="Baker D."/>
            <person name="Gharbi K."/>
            <person name="Hall N."/>
            <person name="Watson M."/>
            <person name="Adriaenssens E.M."/>
            <person name="Foster-Nyarko E."/>
            <person name="Jarju S."/>
            <person name="Secka A."/>
            <person name="Antonio M."/>
            <person name="Oren A."/>
            <person name="Chaudhuri R.R."/>
            <person name="La Ragione R."/>
            <person name="Hildebrand F."/>
            <person name="Pallen M.J."/>
        </authorList>
    </citation>
    <scope>NUCLEOTIDE SEQUENCE</scope>
    <source>
        <strain evidence="3">ChiBcec15-3976</strain>
    </source>
</reference>
<reference evidence="3" key="2">
    <citation type="submission" date="2021-04" db="EMBL/GenBank/DDBJ databases">
        <authorList>
            <person name="Gilroy R."/>
        </authorList>
    </citation>
    <scope>NUCLEOTIDE SEQUENCE</scope>
    <source>
        <strain evidence="3">ChiBcec15-3976</strain>
    </source>
</reference>
<dbReference type="Proteomes" id="UP000823909">
    <property type="component" value="Unassembled WGS sequence"/>
</dbReference>
<feature type="domain" description="Cupin type-2" evidence="2">
    <location>
        <begin position="36"/>
        <end position="103"/>
    </location>
</feature>
<dbReference type="PANTHER" id="PTHR35848:SF6">
    <property type="entry name" value="CUPIN TYPE-2 DOMAIN-CONTAINING PROTEIN"/>
    <property type="match status" value="1"/>
</dbReference>
<evidence type="ECO:0000313" key="3">
    <source>
        <dbReference type="EMBL" id="HJD42825.1"/>
    </source>
</evidence>
<evidence type="ECO:0000259" key="2">
    <source>
        <dbReference type="Pfam" id="PF07883"/>
    </source>
</evidence>
<protein>
    <submittedName>
        <fullName evidence="3">Cupin domain-containing protein</fullName>
    </submittedName>
</protein>
<dbReference type="InterPro" id="IPR051610">
    <property type="entry name" value="GPI/OXD"/>
</dbReference>
<sequence>MNIQRVENMAGGKGHVIIKHILGDKEMHGNCRMYAEVTLEPGCSLGYHEHHGESETYYILSGQGNYDDDGRIRPVKAGDVTFTPDGHGHGLTNSGNEDLVFMALIIMD</sequence>
<evidence type="ECO:0000313" key="4">
    <source>
        <dbReference type="Proteomes" id="UP000823909"/>
    </source>
</evidence>
<dbReference type="InterPro" id="IPR013096">
    <property type="entry name" value="Cupin_2"/>
</dbReference>
<dbReference type="GO" id="GO:0046872">
    <property type="term" value="F:metal ion binding"/>
    <property type="evidence" value="ECO:0007669"/>
    <property type="project" value="UniProtKB-KW"/>
</dbReference>
<dbReference type="PANTHER" id="PTHR35848">
    <property type="entry name" value="OXALATE-BINDING PROTEIN"/>
    <property type="match status" value="1"/>
</dbReference>
<comment type="caution">
    <text evidence="3">The sequence shown here is derived from an EMBL/GenBank/DDBJ whole genome shotgun (WGS) entry which is preliminary data.</text>
</comment>
<accession>A0A9D2U6S6</accession>
<keyword evidence="1" id="KW-0479">Metal-binding</keyword>
<dbReference type="CDD" id="cd02221">
    <property type="entry name" value="cupin_TM1287-like"/>
    <property type="match status" value="1"/>
</dbReference>
<name>A0A9D2U6S6_9FIRM</name>
<organism evidence="3 4">
    <name type="scientific">Candidatus Mediterraneibacter quadrami</name>
    <dbReference type="NCBI Taxonomy" id="2838684"/>
    <lineage>
        <taxon>Bacteria</taxon>
        <taxon>Bacillati</taxon>
        <taxon>Bacillota</taxon>
        <taxon>Clostridia</taxon>
        <taxon>Lachnospirales</taxon>
        <taxon>Lachnospiraceae</taxon>
        <taxon>Mediterraneibacter</taxon>
    </lineage>
</organism>
<dbReference type="Pfam" id="PF07883">
    <property type="entry name" value="Cupin_2"/>
    <property type="match status" value="1"/>
</dbReference>
<dbReference type="EMBL" id="DWUU01000044">
    <property type="protein sequence ID" value="HJD42825.1"/>
    <property type="molecule type" value="Genomic_DNA"/>
</dbReference>
<dbReference type="AlphaFoldDB" id="A0A9D2U6S6"/>
<proteinExistence type="predicted"/>
<evidence type="ECO:0000256" key="1">
    <source>
        <dbReference type="ARBA" id="ARBA00022723"/>
    </source>
</evidence>